<dbReference type="Proteomes" id="UP000000305">
    <property type="component" value="Unassembled WGS sequence"/>
</dbReference>
<organism evidence="2 3">
    <name type="scientific">Daphnia pulex</name>
    <name type="common">Water flea</name>
    <dbReference type="NCBI Taxonomy" id="6669"/>
    <lineage>
        <taxon>Eukaryota</taxon>
        <taxon>Metazoa</taxon>
        <taxon>Ecdysozoa</taxon>
        <taxon>Arthropoda</taxon>
        <taxon>Crustacea</taxon>
        <taxon>Branchiopoda</taxon>
        <taxon>Diplostraca</taxon>
        <taxon>Cladocera</taxon>
        <taxon>Anomopoda</taxon>
        <taxon>Daphniidae</taxon>
        <taxon>Daphnia</taxon>
    </lineage>
</organism>
<dbReference type="EMBL" id="GL732591">
    <property type="protein sequence ID" value="EFX73341.1"/>
    <property type="molecule type" value="Genomic_DNA"/>
</dbReference>
<dbReference type="HOGENOM" id="CLU_883561_0_0_1"/>
<dbReference type="KEGG" id="dpx:DAPPUDRAFT_253162"/>
<protein>
    <submittedName>
        <fullName evidence="2">Uncharacterized protein</fullName>
    </submittedName>
</protein>
<dbReference type="InParanoid" id="E9H498"/>
<dbReference type="AlphaFoldDB" id="E9H498"/>
<feature type="region of interest" description="Disordered" evidence="1">
    <location>
        <begin position="114"/>
        <end position="142"/>
    </location>
</feature>
<feature type="region of interest" description="Disordered" evidence="1">
    <location>
        <begin position="208"/>
        <end position="294"/>
    </location>
</feature>
<keyword evidence="3" id="KW-1185">Reference proteome</keyword>
<gene>
    <name evidence="2" type="ORF">DAPPUDRAFT_253162</name>
</gene>
<evidence type="ECO:0000256" key="1">
    <source>
        <dbReference type="SAM" id="MobiDB-lite"/>
    </source>
</evidence>
<reference evidence="2 3" key="1">
    <citation type="journal article" date="2011" name="Science">
        <title>The ecoresponsive genome of Daphnia pulex.</title>
        <authorList>
            <person name="Colbourne J.K."/>
            <person name="Pfrender M.E."/>
            <person name="Gilbert D."/>
            <person name="Thomas W.K."/>
            <person name="Tucker A."/>
            <person name="Oakley T.H."/>
            <person name="Tokishita S."/>
            <person name="Aerts A."/>
            <person name="Arnold G.J."/>
            <person name="Basu M.K."/>
            <person name="Bauer D.J."/>
            <person name="Caceres C.E."/>
            <person name="Carmel L."/>
            <person name="Casola C."/>
            <person name="Choi J.H."/>
            <person name="Detter J.C."/>
            <person name="Dong Q."/>
            <person name="Dusheyko S."/>
            <person name="Eads B.D."/>
            <person name="Frohlich T."/>
            <person name="Geiler-Samerotte K.A."/>
            <person name="Gerlach D."/>
            <person name="Hatcher P."/>
            <person name="Jogdeo S."/>
            <person name="Krijgsveld J."/>
            <person name="Kriventseva E.V."/>
            <person name="Kultz D."/>
            <person name="Laforsch C."/>
            <person name="Lindquist E."/>
            <person name="Lopez J."/>
            <person name="Manak J.R."/>
            <person name="Muller J."/>
            <person name="Pangilinan J."/>
            <person name="Patwardhan R.P."/>
            <person name="Pitluck S."/>
            <person name="Pritham E.J."/>
            <person name="Rechtsteiner A."/>
            <person name="Rho M."/>
            <person name="Rogozin I.B."/>
            <person name="Sakarya O."/>
            <person name="Salamov A."/>
            <person name="Schaack S."/>
            <person name="Shapiro H."/>
            <person name="Shiga Y."/>
            <person name="Skalitzky C."/>
            <person name="Smith Z."/>
            <person name="Souvorov A."/>
            <person name="Sung W."/>
            <person name="Tang Z."/>
            <person name="Tsuchiya D."/>
            <person name="Tu H."/>
            <person name="Vos H."/>
            <person name="Wang M."/>
            <person name="Wolf Y.I."/>
            <person name="Yamagata H."/>
            <person name="Yamada T."/>
            <person name="Ye Y."/>
            <person name="Shaw J.R."/>
            <person name="Andrews J."/>
            <person name="Crease T.J."/>
            <person name="Tang H."/>
            <person name="Lucas S.M."/>
            <person name="Robertson H.M."/>
            <person name="Bork P."/>
            <person name="Koonin E.V."/>
            <person name="Zdobnov E.M."/>
            <person name="Grigoriev I.V."/>
            <person name="Lynch M."/>
            <person name="Boore J.L."/>
        </authorList>
    </citation>
    <scope>NUCLEOTIDE SEQUENCE [LARGE SCALE GENOMIC DNA]</scope>
</reference>
<evidence type="ECO:0000313" key="3">
    <source>
        <dbReference type="Proteomes" id="UP000000305"/>
    </source>
</evidence>
<evidence type="ECO:0000313" key="2">
    <source>
        <dbReference type="EMBL" id="EFX73341.1"/>
    </source>
</evidence>
<name>E9H498_DAPPU</name>
<feature type="compositionally biased region" description="Basic residues" evidence="1">
    <location>
        <begin position="233"/>
        <end position="244"/>
    </location>
</feature>
<sequence length="315" mass="36466">MRLLIPNFWNRGGLFYPNWSFVSRLVTVEKFLRKAVPLIHGATHIVWDLIDFIRPHLLGCETICCGEGPTPDLPIHNEELWPNRDRAYFEHDGFASVFNGDIHNNRSYNRFGHFDERDGRPGGRERQCDDLNDRRQPWHEMRDNRNEPREYRCGEDGFYLFREDGMCYDDEGFCYSFGEDGFYYDVEEGRRYDSGGFACDEYGVRFDYADGPQEDNGGNLDARPLDPGSPRVVRARKTPPRKRVSIVDPVDAEPEDRRRPWRPRPSTSPRAEDEVVDLGGFDSHSPGRIKGAPPDVEVFTIDQGCFQSTAPYEKE</sequence>
<proteinExistence type="predicted"/>
<accession>E9H498</accession>